<protein>
    <submittedName>
        <fullName evidence="1">Uncharacterized protein</fullName>
    </submittedName>
</protein>
<dbReference type="Proteomes" id="UP001159363">
    <property type="component" value="Chromosome 14"/>
</dbReference>
<organism evidence="1 2">
    <name type="scientific">Dryococelus australis</name>
    <dbReference type="NCBI Taxonomy" id="614101"/>
    <lineage>
        <taxon>Eukaryota</taxon>
        <taxon>Metazoa</taxon>
        <taxon>Ecdysozoa</taxon>
        <taxon>Arthropoda</taxon>
        <taxon>Hexapoda</taxon>
        <taxon>Insecta</taxon>
        <taxon>Pterygota</taxon>
        <taxon>Neoptera</taxon>
        <taxon>Polyneoptera</taxon>
        <taxon>Phasmatodea</taxon>
        <taxon>Verophasmatodea</taxon>
        <taxon>Anareolatae</taxon>
        <taxon>Phasmatidae</taxon>
        <taxon>Eurycanthinae</taxon>
        <taxon>Dryococelus</taxon>
    </lineage>
</organism>
<dbReference type="EMBL" id="JARBHB010000015">
    <property type="protein sequence ID" value="KAJ8867919.1"/>
    <property type="molecule type" value="Genomic_DNA"/>
</dbReference>
<keyword evidence="2" id="KW-1185">Reference proteome</keyword>
<comment type="caution">
    <text evidence="1">The sequence shown here is derived from an EMBL/GenBank/DDBJ whole genome shotgun (WGS) entry which is preliminary data.</text>
</comment>
<accession>A0ABQ9G629</accession>
<sequence length="157" mass="17196">MPTPMKNGKPPVLKFSNYCNIVNVPIVECADFEVLLVPASSCQPNPVHTVICTSSTRIYVNVDNNKIPASKTTCFQNEVGMFVGEDATSNYMAKMVRIGNVVKGNNSQSKPMCALTTGERTGYVLATTCCHCSGPFTLENWKVHGHNQFISNYNRVA</sequence>
<reference evidence="1 2" key="1">
    <citation type="submission" date="2023-02" db="EMBL/GenBank/DDBJ databases">
        <title>LHISI_Scaffold_Assembly.</title>
        <authorList>
            <person name="Stuart O.P."/>
            <person name="Cleave R."/>
            <person name="Magrath M.J.L."/>
            <person name="Mikheyev A.S."/>
        </authorList>
    </citation>
    <scope>NUCLEOTIDE SEQUENCE [LARGE SCALE GENOMIC DNA]</scope>
    <source>
        <strain evidence="1">Daus_M_001</strain>
        <tissue evidence="1">Leg muscle</tissue>
    </source>
</reference>
<evidence type="ECO:0000313" key="2">
    <source>
        <dbReference type="Proteomes" id="UP001159363"/>
    </source>
</evidence>
<gene>
    <name evidence="1" type="ORF">PR048_031728</name>
</gene>
<name>A0ABQ9G629_9NEOP</name>
<proteinExistence type="predicted"/>
<evidence type="ECO:0000313" key="1">
    <source>
        <dbReference type="EMBL" id="KAJ8867919.1"/>
    </source>
</evidence>